<sequence>MDETVARVLQGSDDEVDGSHLAQSPRGIRHIEMGRRGTAQLLGERRSLLGIPPREDEFDVLADLPDVPRDGAAHEPVTACDENA</sequence>
<keyword evidence="3" id="KW-1185">Reference proteome</keyword>
<proteinExistence type="predicted"/>
<name>A0ABY9WY69_9BACT</name>
<reference evidence="2 3" key="1">
    <citation type="submission" date="2019-08" db="EMBL/GenBank/DDBJ databases">
        <title>Archangium and Cystobacter genomes.</title>
        <authorList>
            <person name="Chen I.-C.K."/>
            <person name="Wielgoss S."/>
        </authorList>
    </citation>
    <scope>NUCLEOTIDE SEQUENCE [LARGE SCALE GENOMIC DNA]</scope>
    <source>
        <strain evidence="2 3">Cbm 6</strain>
    </source>
</reference>
<feature type="region of interest" description="Disordered" evidence="1">
    <location>
        <begin position="1"/>
        <end position="25"/>
    </location>
</feature>
<gene>
    <name evidence="2" type="ORF">F0U60_31065</name>
</gene>
<evidence type="ECO:0000313" key="3">
    <source>
        <dbReference type="Proteomes" id="UP001611383"/>
    </source>
</evidence>
<dbReference type="Proteomes" id="UP001611383">
    <property type="component" value="Chromosome"/>
</dbReference>
<evidence type="ECO:0000256" key="1">
    <source>
        <dbReference type="SAM" id="MobiDB-lite"/>
    </source>
</evidence>
<organism evidence="2 3">
    <name type="scientific">Archangium minus</name>
    <dbReference type="NCBI Taxonomy" id="83450"/>
    <lineage>
        <taxon>Bacteria</taxon>
        <taxon>Pseudomonadati</taxon>
        <taxon>Myxococcota</taxon>
        <taxon>Myxococcia</taxon>
        <taxon>Myxococcales</taxon>
        <taxon>Cystobacterineae</taxon>
        <taxon>Archangiaceae</taxon>
        <taxon>Archangium</taxon>
    </lineage>
</organism>
<accession>A0ABY9WY69</accession>
<evidence type="ECO:0000313" key="2">
    <source>
        <dbReference type="EMBL" id="WNG48087.1"/>
    </source>
</evidence>
<protein>
    <submittedName>
        <fullName evidence="2">Uncharacterized protein</fullName>
    </submittedName>
</protein>
<dbReference type="EMBL" id="CP043494">
    <property type="protein sequence ID" value="WNG48087.1"/>
    <property type="molecule type" value="Genomic_DNA"/>
</dbReference>